<accession>A0A4V3ECB6</accession>
<dbReference type="EMBL" id="SOAN01000005">
    <property type="protein sequence ID" value="TDS85732.1"/>
    <property type="molecule type" value="Genomic_DNA"/>
</dbReference>
<keyword evidence="2" id="KW-1185">Reference proteome</keyword>
<comment type="caution">
    <text evidence="1">The sequence shown here is derived from an EMBL/GenBank/DDBJ whole genome shotgun (WGS) entry which is preliminary data.</text>
</comment>
<organism evidence="1 2">
    <name type="scientific">Nesterenkonia aurantiaca</name>
    <dbReference type="NCBI Taxonomy" id="1436010"/>
    <lineage>
        <taxon>Bacteria</taxon>
        <taxon>Bacillati</taxon>
        <taxon>Actinomycetota</taxon>
        <taxon>Actinomycetes</taxon>
        <taxon>Micrococcales</taxon>
        <taxon>Micrococcaceae</taxon>
        <taxon>Nesterenkonia</taxon>
    </lineage>
</organism>
<reference evidence="1 2" key="1">
    <citation type="submission" date="2019-03" db="EMBL/GenBank/DDBJ databases">
        <title>Genomic Encyclopedia of Type Strains, Phase III (KMG-III): the genomes of soil and plant-associated and newly described type strains.</title>
        <authorList>
            <person name="Whitman W."/>
        </authorList>
    </citation>
    <scope>NUCLEOTIDE SEQUENCE [LARGE SCALE GENOMIC DNA]</scope>
    <source>
        <strain evidence="1 2">DSM 27373</strain>
    </source>
</reference>
<evidence type="ECO:0000313" key="1">
    <source>
        <dbReference type="EMBL" id="TDS85732.1"/>
    </source>
</evidence>
<dbReference type="RefSeq" id="WP_036474991.1">
    <property type="nucleotide sequence ID" value="NZ_SOAN01000005.1"/>
</dbReference>
<name>A0A4V3ECB6_9MICC</name>
<protein>
    <submittedName>
        <fullName evidence="1">Uncharacterized protein</fullName>
    </submittedName>
</protein>
<dbReference type="Proteomes" id="UP000294506">
    <property type="component" value="Unassembled WGS sequence"/>
</dbReference>
<gene>
    <name evidence="1" type="ORF">EV640_10573</name>
</gene>
<evidence type="ECO:0000313" key="2">
    <source>
        <dbReference type="Proteomes" id="UP000294506"/>
    </source>
</evidence>
<dbReference type="AlphaFoldDB" id="A0A4V3ECB6"/>
<proteinExistence type="predicted"/>
<sequence>MTQDNDDQPDWFDDSKSYEELRIAKKQSRKRELDLENALVELQDLSPSSLESIYDVLDQHEALHVHWLRCVENVEYWKNDEVELRERHHPDMTTEEKSQWNKVYVQFEEALQRVDKYQTLLVQKSDALKARRDQLHRR</sequence>